<feature type="transmembrane region" description="Helical" evidence="1">
    <location>
        <begin position="314"/>
        <end position="336"/>
    </location>
</feature>
<keyword evidence="1" id="KW-1133">Transmembrane helix</keyword>
<accession>A0A849ALG5</accession>
<evidence type="ECO:0000313" key="3">
    <source>
        <dbReference type="Proteomes" id="UP000557772"/>
    </source>
</evidence>
<evidence type="ECO:0000256" key="1">
    <source>
        <dbReference type="SAM" id="Phobius"/>
    </source>
</evidence>
<feature type="transmembrane region" description="Helical" evidence="1">
    <location>
        <begin position="348"/>
        <end position="369"/>
    </location>
</feature>
<feature type="transmembrane region" description="Helical" evidence="1">
    <location>
        <begin position="135"/>
        <end position="157"/>
    </location>
</feature>
<keyword evidence="1" id="KW-0812">Transmembrane</keyword>
<reference evidence="2 3" key="1">
    <citation type="submission" date="2020-05" db="EMBL/GenBank/DDBJ databases">
        <title>Flexivirga sp. ID2601S isolated from air conditioner.</title>
        <authorList>
            <person name="Kim D.H."/>
        </authorList>
    </citation>
    <scope>NUCLEOTIDE SEQUENCE [LARGE SCALE GENOMIC DNA]</scope>
    <source>
        <strain evidence="2 3">ID2601S</strain>
    </source>
</reference>
<feature type="transmembrane region" description="Helical" evidence="1">
    <location>
        <begin position="424"/>
        <end position="444"/>
    </location>
</feature>
<organism evidence="2 3">
    <name type="scientific">Flexivirga aerilata</name>
    <dbReference type="NCBI Taxonomy" id="1656889"/>
    <lineage>
        <taxon>Bacteria</taxon>
        <taxon>Bacillati</taxon>
        <taxon>Actinomycetota</taxon>
        <taxon>Actinomycetes</taxon>
        <taxon>Micrococcales</taxon>
        <taxon>Dermacoccaceae</taxon>
        <taxon>Flexivirga</taxon>
    </lineage>
</organism>
<comment type="caution">
    <text evidence="2">The sequence shown here is derived from an EMBL/GenBank/DDBJ whole genome shotgun (WGS) entry which is preliminary data.</text>
</comment>
<evidence type="ECO:0008006" key="4">
    <source>
        <dbReference type="Google" id="ProtNLM"/>
    </source>
</evidence>
<dbReference type="EMBL" id="JABENB010000003">
    <property type="protein sequence ID" value="NNG41189.1"/>
    <property type="molecule type" value="Genomic_DNA"/>
</dbReference>
<name>A0A849ALG5_9MICO</name>
<feature type="transmembrane region" description="Helical" evidence="1">
    <location>
        <begin position="163"/>
        <end position="181"/>
    </location>
</feature>
<feature type="transmembrane region" description="Helical" evidence="1">
    <location>
        <begin position="381"/>
        <end position="403"/>
    </location>
</feature>
<dbReference type="Proteomes" id="UP000557772">
    <property type="component" value="Unassembled WGS sequence"/>
</dbReference>
<sequence length="567" mass="58649">MGSGELSTRIDAAASRGRKLVGAACGCAVLAPMVIAYVRLVVGGWTPQGDEGLLAAKVHDVFSAHPPTMGMRSTTGVTDPALAAHQPGPMQFYLMAPFNVLVGERPAGILLGSLAIVAASALGCLWVARRIGGTPLLLIMTGAAVCMQGLLGIGGVVRPLNPYPAAFPALLMLLCAWALLARRPTPAWLYVVAASYVAQANLANVVLVGALSAVLLVVGAVRVRAGIESTRFRRSVIGGFVAAGALLLVWLPSLVELGQHRPNNLQQLASYATSGGAGARIGTLDITGAVLSGLTPLPGLYPFARAVAMPSPTAVTVVCGVVFALAMVALLVRELVALVAARRSGRRVRLGVVGTGGVVWVLAFVSFGLSTWNIRAGYVPTYWFVALLAIVAFGWSVLLLAAWPHLTALLGRLGTTGPGRAPSAVAAALVVVSLLVGVAGLGSYKWDDSDQARGVGSLAVGYLRKHVPPGTPVRVDGDGFLPFASLTQALAYLLPAAGYPTYALTPWPQPEDTDFRLRDRAPRAAVQIVLIDIVNGKAAGPAPQGGIRLGQVRFHGAPDTVTTVWVG</sequence>
<keyword evidence="3" id="KW-1185">Reference proteome</keyword>
<feature type="transmembrane region" description="Helical" evidence="1">
    <location>
        <begin position="235"/>
        <end position="257"/>
    </location>
</feature>
<proteinExistence type="predicted"/>
<dbReference type="AlphaFoldDB" id="A0A849ALG5"/>
<gene>
    <name evidence="2" type="ORF">HJ588_18165</name>
</gene>
<protein>
    <recommendedName>
        <fullName evidence="4">Glycosyltransferase RgtA/B/C/D-like domain-containing protein</fullName>
    </recommendedName>
</protein>
<keyword evidence="1" id="KW-0472">Membrane</keyword>
<feature type="transmembrane region" description="Helical" evidence="1">
    <location>
        <begin position="20"/>
        <end position="40"/>
    </location>
</feature>
<feature type="transmembrane region" description="Helical" evidence="1">
    <location>
        <begin position="202"/>
        <end position="223"/>
    </location>
</feature>
<dbReference type="RefSeq" id="WP_171158273.1">
    <property type="nucleotide sequence ID" value="NZ_JABENB010000003.1"/>
</dbReference>
<evidence type="ECO:0000313" key="2">
    <source>
        <dbReference type="EMBL" id="NNG41189.1"/>
    </source>
</evidence>
<feature type="transmembrane region" description="Helical" evidence="1">
    <location>
        <begin position="107"/>
        <end position="128"/>
    </location>
</feature>